<dbReference type="GO" id="GO:0003700">
    <property type="term" value="F:DNA-binding transcription factor activity"/>
    <property type="evidence" value="ECO:0007669"/>
    <property type="project" value="InterPro"/>
</dbReference>
<name>A0A160TMN1_9ZZZZ</name>
<dbReference type="Pfam" id="PF12833">
    <property type="entry name" value="HTH_18"/>
    <property type="match status" value="1"/>
</dbReference>
<dbReference type="GO" id="GO:0000976">
    <property type="term" value="F:transcription cis-regulatory region binding"/>
    <property type="evidence" value="ECO:0007669"/>
    <property type="project" value="TreeGrafter"/>
</dbReference>
<dbReference type="SMART" id="SM00342">
    <property type="entry name" value="HTH_ARAC"/>
    <property type="match status" value="1"/>
</dbReference>
<evidence type="ECO:0000313" key="5">
    <source>
        <dbReference type="EMBL" id="CUS46505.1"/>
    </source>
</evidence>
<dbReference type="AlphaFoldDB" id="A0A160TMN1"/>
<keyword evidence="2" id="KW-0238">DNA-binding</keyword>
<dbReference type="InterPro" id="IPR018060">
    <property type="entry name" value="HTH_AraC"/>
</dbReference>
<dbReference type="PROSITE" id="PS01124">
    <property type="entry name" value="HTH_ARAC_FAMILY_2"/>
    <property type="match status" value="1"/>
</dbReference>
<evidence type="ECO:0000259" key="4">
    <source>
        <dbReference type="PROSITE" id="PS01124"/>
    </source>
</evidence>
<keyword evidence="1" id="KW-0805">Transcription regulation</keyword>
<evidence type="ECO:0000256" key="3">
    <source>
        <dbReference type="ARBA" id="ARBA00023163"/>
    </source>
</evidence>
<reference evidence="5" key="1">
    <citation type="submission" date="2015-10" db="EMBL/GenBank/DDBJ databases">
        <authorList>
            <person name="Gilbert D.G."/>
        </authorList>
    </citation>
    <scope>NUCLEOTIDE SEQUENCE</scope>
</reference>
<evidence type="ECO:0000256" key="2">
    <source>
        <dbReference type="ARBA" id="ARBA00023125"/>
    </source>
</evidence>
<organism evidence="5">
    <name type="scientific">hydrothermal vent metagenome</name>
    <dbReference type="NCBI Taxonomy" id="652676"/>
    <lineage>
        <taxon>unclassified sequences</taxon>
        <taxon>metagenomes</taxon>
        <taxon>ecological metagenomes</taxon>
    </lineage>
</organism>
<dbReference type="InterPro" id="IPR009057">
    <property type="entry name" value="Homeodomain-like_sf"/>
</dbReference>
<dbReference type="SUPFAM" id="SSF46689">
    <property type="entry name" value="Homeodomain-like"/>
    <property type="match status" value="1"/>
</dbReference>
<proteinExistence type="predicted"/>
<dbReference type="Pfam" id="PF12625">
    <property type="entry name" value="Arabinose_bd"/>
    <property type="match status" value="1"/>
</dbReference>
<dbReference type="EMBL" id="CZQE01000371">
    <property type="protein sequence ID" value="CUS46505.1"/>
    <property type="molecule type" value="Genomic_DNA"/>
</dbReference>
<dbReference type="PANTHER" id="PTHR47894">
    <property type="entry name" value="HTH-TYPE TRANSCRIPTIONAL REGULATOR GADX"/>
    <property type="match status" value="1"/>
</dbReference>
<dbReference type="Gene3D" id="1.10.10.60">
    <property type="entry name" value="Homeodomain-like"/>
    <property type="match status" value="1"/>
</dbReference>
<dbReference type="PANTHER" id="PTHR47894:SF1">
    <property type="entry name" value="HTH-TYPE TRANSCRIPTIONAL REGULATOR VQSM"/>
    <property type="match status" value="1"/>
</dbReference>
<evidence type="ECO:0000256" key="1">
    <source>
        <dbReference type="ARBA" id="ARBA00023015"/>
    </source>
</evidence>
<protein>
    <submittedName>
        <fullName evidence="5">Transcriptional regulator, AraC family</fullName>
    </submittedName>
</protein>
<dbReference type="GO" id="GO:0005829">
    <property type="term" value="C:cytosol"/>
    <property type="evidence" value="ECO:0007669"/>
    <property type="project" value="TreeGrafter"/>
</dbReference>
<feature type="domain" description="HTH araC/xylS-type" evidence="4">
    <location>
        <begin position="239"/>
        <end position="337"/>
    </location>
</feature>
<gene>
    <name evidence="5" type="ORF">MGWOODY_Smn3533</name>
</gene>
<sequence>MAEPTVSAGYAQNLMQFAVARGASATLLAERSGIAPDALADPDNRVPMARYVALMKAAKELCDAPALALDLGAEKDFKEISVVGLICYAAPTMGAALMELNRFSRLTAEVDIPVSGGRFQLTPIDGELWLVDMRSDPNAFPEMTESTWSRFISETMRHFPDAAFAKAVHVTHEAPDHAADYERVLKVPVTFGSDRNAIMIDPSWLSIELHQPNLYVFGVLSEHADRLLKSLEKATTMRGRVESLAIPLLHTGDLTMEDIARQVGMSRQSLYRRLKEEDVSFEALIDDLRHRMALHYLSGRKTSVNETAYLVGFSDPSSFSRAFKRWTGSSPRGRRAG</sequence>
<dbReference type="InterPro" id="IPR032687">
    <property type="entry name" value="AraC-type_N"/>
</dbReference>
<accession>A0A160TMN1</accession>
<keyword evidence="3" id="KW-0804">Transcription</keyword>